<gene>
    <name evidence="1" type="ORF">CONPUDRAFT_160892</name>
</gene>
<sequence length="352" mass="38941">MHNALALLEILDQIFMHVVSRDTLGVLARTCKAFERSALDRLWSGDPWPIGTDALLCVLSQFLVKDEKGNIAGAKVDVEVPEQDSEDWDRIFRFTSRICGFSLRPAYIDPSALVTFVRHPSSVEKIFPKLRSLKICGTEVEFINACMEFIHPHLLSLTVSCHPDLLPVALDAIPKRCPRLHSLILSLEFLSLYSSTDPPLVQAVTTAVAQLPSITVLKCPDLDLDELHTILPHIRFQRLTIENMGEPRPRAIQGPNSGVPSNGYSIESIGLSSSCLSFTLPLFSNLQGSPKSLNLSGPDNDDDPSQDPEYVRALIRLTIASIWALSDLCPSLLLLKLRISASGLDLEKDIER</sequence>
<comment type="caution">
    <text evidence="1">The sequence shown here is derived from an EMBL/GenBank/DDBJ whole genome shotgun (WGS) entry which is preliminary data.</text>
</comment>
<organism evidence="1 2">
    <name type="scientific">Coniophora puteana (strain RWD-64-598)</name>
    <name type="common">Brown rot fungus</name>
    <dbReference type="NCBI Taxonomy" id="741705"/>
    <lineage>
        <taxon>Eukaryota</taxon>
        <taxon>Fungi</taxon>
        <taxon>Dikarya</taxon>
        <taxon>Basidiomycota</taxon>
        <taxon>Agaricomycotina</taxon>
        <taxon>Agaricomycetes</taxon>
        <taxon>Agaricomycetidae</taxon>
        <taxon>Boletales</taxon>
        <taxon>Coniophorineae</taxon>
        <taxon>Coniophoraceae</taxon>
        <taxon>Coniophora</taxon>
    </lineage>
</organism>
<reference evidence="2" key="1">
    <citation type="journal article" date="2012" name="Science">
        <title>The Paleozoic origin of enzymatic lignin decomposition reconstructed from 31 fungal genomes.</title>
        <authorList>
            <person name="Floudas D."/>
            <person name="Binder M."/>
            <person name="Riley R."/>
            <person name="Barry K."/>
            <person name="Blanchette R.A."/>
            <person name="Henrissat B."/>
            <person name="Martinez A.T."/>
            <person name="Otillar R."/>
            <person name="Spatafora J.W."/>
            <person name="Yadav J.S."/>
            <person name="Aerts A."/>
            <person name="Benoit I."/>
            <person name="Boyd A."/>
            <person name="Carlson A."/>
            <person name="Copeland A."/>
            <person name="Coutinho P.M."/>
            <person name="de Vries R.P."/>
            <person name="Ferreira P."/>
            <person name="Findley K."/>
            <person name="Foster B."/>
            <person name="Gaskell J."/>
            <person name="Glotzer D."/>
            <person name="Gorecki P."/>
            <person name="Heitman J."/>
            <person name="Hesse C."/>
            <person name="Hori C."/>
            <person name="Igarashi K."/>
            <person name="Jurgens J.A."/>
            <person name="Kallen N."/>
            <person name="Kersten P."/>
            <person name="Kohler A."/>
            <person name="Kuees U."/>
            <person name="Kumar T.K.A."/>
            <person name="Kuo A."/>
            <person name="LaButti K."/>
            <person name="Larrondo L.F."/>
            <person name="Lindquist E."/>
            <person name="Ling A."/>
            <person name="Lombard V."/>
            <person name="Lucas S."/>
            <person name="Lundell T."/>
            <person name="Martin R."/>
            <person name="McLaughlin D.J."/>
            <person name="Morgenstern I."/>
            <person name="Morin E."/>
            <person name="Murat C."/>
            <person name="Nagy L.G."/>
            <person name="Nolan M."/>
            <person name="Ohm R.A."/>
            <person name="Patyshakuliyeva A."/>
            <person name="Rokas A."/>
            <person name="Ruiz-Duenas F.J."/>
            <person name="Sabat G."/>
            <person name="Salamov A."/>
            <person name="Samejima M."/>
            <person name="Schmutz J."/>
            <person name="Slot J.C."/>
            <person name="St John F."/>
            <person name="Stenlid J."/>
            <person name="Sun H."/>
            <person name="Sun S."/>
            <person name="Syed K."/>
            <person name="Tsang A."/>
            <person name="Wiebenga A."/>
            <person name="Young D."/>
            <person name="Pisabarro A."/>
            <person name="Eastwood D.C."/>
            <person name="Martin F."/>
            <person name="Cullen D."/>
            <person name="Grigoriev I.V."/>
            <person name="Hibbett D.S."/>
        </authorList>
    </citation>
    <scope>NUCLEOTIDE SEQUENCE [LARGE SCALE GENOMIC DNA]</scope>
    <source>
        <strain evidence="2">RWD-64-598 SS2</strain>
    </source>
</reference>
<name>A0A5M3N4L6_CONPW</name>
<dbReference type="EMBL" id="JH711573">
    <property type="protein sequence ID" value="EIW85994.1"/>
    <property type="molecule type" value="Genomic_DNA"/>
</dbReference>
<protein>
    <recommendedName>
        <fullName evidence="3">F-box domain-containing protein</fullName>
    </recommendedName>
</protein>
<dbReference type="KEGG" id="cput:CONPUDRAFT_160892"/>
<dbReference type="InterPro" id="IPR032675">
    <property type="entry name" value="LRR_dom_sf"/>
</dbReference>
<evidence type="ECO:0000313" key="1">
    <source>
        <dbReference type="EMBL" id="EIW85994.1"/>
    </source>
</evidence>
<accession>A0A5M3N4L6</accession>
<proteinExistence type="predicted"/>
<dbReference type="AlphaFoldDB" id="A0A5M3N4L6"/>
<dbReference type="RefSeq" id="XP_007762965.1">
    <property type="nucleotide sequence ID" value="XM_007764775.1"/>
</dbReference>
<dbReference type="Gene3D" id="3.80.10.10">
    <property type="entry name" value="Ribonuclease Inhibitor"/>
    <property type="match status" value="1"/>
</dbReference>
<dbReference type="SUPFAM" id="SSF52047">
    <property type="entry name" value="RNI-like"/>
    <property type="match status" value="1"/>
</dbReference>
<evidence type="ECO:0000313" key="2">
    <source>
        <dbReference type="Proteomes" id="UP000053558"/>
    </source>
</evidence>
<dbReference type="Proteomes" id="UP000053558">
    <property type="component" value="Unassembled WGS sequence"/>
</dbReference>
<keyword evidence="2" id="KW-1185">Reference proteome</keyword>
<evidence type="ECO:0008006" key="3">
    <source>
        <dbReference type="Google" id="ProtNLM"/>
    </source>
</evidence>
<dbReference type="GeneID" id="19204438"/>